<keyword evidence="7 11" id="KW-0560">Oxidoreductase</keyword>
<comment type="similarity">
    <text evidence="2 11">Belongs to the UbiH/COQ6 family.</text>
</comment>
<dbReference type="GO" id="GO:0016712">
    <property type="term" value="F:oxidoreductase activity, acting on paired donors, with incorporation or reduction of molecular oxygen, reduced flavin or flavoprotein as one donor, and incorporation of one atom of oxygen"/>
    <property type="evidence" value="ECO:0007669"/>
    <property type="project" value="UniProtKB-UniRule"/>
</dbReference>
<reference evidence="13" key="1">
    <citation type="journal article" date="2021" name="Open Biol.">
        <title>Shared evolutionary footprints suggest mitochondrial oxidative damage underlies multiple complex I losses in fungi.</title>
        <authorList>
            <person name="Schikora-Tamarit M.A."/>
            <person name="Marcet-Houben M."/>
            <person name="Nosek J."/>
            <person name="Gabaldon T."/>
        </authorList>
    </citation>
    <scope>NUCLEOTIDE SEQUENCE</scope>
    <source>
        <strain evidence="13">CBS6075</strain>
    </source>
</reference>
<feature type="domain" description="FAD-binding" evidence="12">
    <location>
        <begin position="333"/>
        <end position="385"/>
    </location>
</feature>
<evidence type="ECO:0000256" key="7">
    <source>
        <dbReference type="ARBA" id="ARBA00023002"/>
    </source>
</evidence>
<dbReference type="OrthoDB" id="683240at2759"/>
<comment type="caution">
    <text evidence="13">The sequence shown here is derived from an EMBL/GenBank/DDBJ whole genome shotgun (WGS) entry which is preliminary data.</text>
</comment>
<reference evidence="13" key="2">
    <citation type="submission" date="2021-01" db="EMBL/GenBank/DDBJ databases">
        <authorList>
            <person name="Schikora-Tamarit M.A."/>
        </authorList>
    </citation>
    <scope>NUCLEOTIDE SEQUENCE</scope>
    <source>
        <strain evidence="13">CBS6075</strain>
    </source>
</reference>
<keyword evidence="14" id="KW-1185">Reference proteome</keyword>
<dbReference type="InterPro" id="IPR002938">
    <property type="entry name" value="FAD-bd"/>
</dbReference>
<dbReference type="GO" id="GO:0120538">
    <property type="term" value="F:2-methoxy-6-polyprenolphenol 4-hydroxylase activity"/>
    <property type="evidence" value="ECO:0007669"/>
    <property type="project" value="UniProtKB-EC"/>
</dbReference>
<dbReference type="InterPro" id="IPR036188">
    <property type="entry name" value="FAD/NAD-bd_sf"/>
</dbReference>
<dbReference type="InterPro" id="IPR018168">
    <property type="entry name" value="Ubi_Hdrlase_CS"/>
</dbReference>
<gene>
    <name evidence="11" type="primary">COQ6</name>
    <name evidence="13" type="ORF">OGAPHI_005132</name>
</gene>
<dbReference type="SUPFAM" id="SSF51905">
    <property type="entry name" value="FAD/NAD(P)-binding domain"/>
    <property type="match status" value="1"/>
</dbReference>
<dbReference type="InterPro" id="IPR010971">
    <property type="entry name" value="UbiH/COQ6"/>
</dbReference>
<comment type="subunit">
    <text evidence="11">Component of a multi-subunit COQ enzyme complex, composed of at least COQ3, COQ4, COQ5, COQ6, COQ7 and COQ9.</text>
</comment>
<dbReference type="Gene3D" id="3.50.50.60">
    <property type="entry name" value="FAD/NAD(P)-binding domain"/>
    <property type="match status" value="2"/>
</dbReference>
<dbReference type="GO" id="GO:0106364">
    <property type="term" value="F:4-hydroxy-3-all-trans-polyprenylbenzoate oxygenase activity"/>
    <property type="evidence" value="ECO:0007669"/>
    <property type="project" value="UniProtKB-EC"/>
</dbReference>
<evidence type="ECO:0000256" key="5">
    <source>
        <dbReference type="ARBA" id="ARBA00022792"/>
    </source>
</evidence>
<evidence type="ECO:0000256" key="9">
    <source>
        <dbReference type="ARBA" id="ARBA00023128"/>
    </source>
</evidence>
<evidence type="ECO:0000313" key="14">
    <source>
        <dbReference type="Proteomes" id="UP000769157"/>
    </source>
</evidence>
<evidence type="ECO:0000256" key="6">
    <source>
        <dbReference type="ARBA" id="ARBA00022827"/>
    </source>
</evidence>
<dbReference type="PANTHER" id="PTHR43876">
    <property type="entry name" value="UBIQUINONE BIOSYNTHESIS MONOOXYGENASE COQ6, MITOCHONDRIAL"/>
    <property type="match status" value="1"/>
</dbReference>
<comment type="catalytic activity">
    <reaction evidence="11">
        <text>a 2-methoxy-6-(all-trans-polyprenyl)phenol + 2 reduced [2Fe-2S]-[ferredoxin] + O2 + 2 H(+) = a 2-methoxy-6-(all-trans-polyprenyl)benzene-1,4-diol + 2 oxidized [2Fe-2S]-[ferredoxin] + H2O</text>
        <dbReference type="Rhea" id="RHEA:81183"/>
        <dbReference type="Rhea" id="RHEA-COMP:9551"/>
        <dbReference type="Rhea" id="RHEA-COMP:10000"/>
        <dbReference type="Rhea" id="RHEA-COMP:10001"/>
        <dbReference type="Rhea" id="RHEA-COMP:10858"/>
        <dbReference type="ChEBI" id="CHEBI:15377"/>
        <dbReference type="ChEBI" id="CHEBI:15378"/>
        <dbReference type="ChEBI" id="CHEBI:15379"/>
        <dbReference type="ChEBI" id="CHEBI:33737"/>
        <dbReference type="ChEBI" id="CHEBI:33738"/>
        <dbReference type="ChEBI" id="CHEBI:62731"/>
        <dbReference type="ChEBI" id="CHEBI:84166"/>
        <dbReference type="EC" id="1.14.15.46"/>
    </reaction>
</comment>
<evidence type="ECO:0000313" key="13">
    <source>
        <dbReference type="EMBL" id="KAH3663730.1"/>
    </source>
</evidence>
<dbReference type="FunFam" id="3.50.50.60:FF:000021">
    <property type="entry name" value="Ubiquinone biosynthesis monooxygenase COQ6"/>
    <property type="match status" value="1"/>
</dbReference>
<protein>
    <recommendedName>
        <fullName evidence="11">Ubiquinone biosynthesis monooxygenase COQ6, mitochondrial</fullName>
        <ecNumber evidence="11">1.14.15.45</ecNumber>
    </recommendedName>
    <alternativeName>
        <fullName evidence="11">2-methoxy-6-polyprenolphenol 4-hydroxylase</fullName>
        <ecNumber evidence="11">1.14.15.46</ecNumber>
    </alternativeName>
</protein>
<dbReference type="PRINTS" id="PR00420">
    <property type="entry name" value="RNGMNOXGNASE"/>
</dbReference>
<organism evidence="13 14">
    <name type="scientific">Ogataea philodendri</name>
    <dbReference type="NCBI Taxonomy" id="1378263"/>
    <lineage>
        <taxon>Eukaryota</taxon>
        <taxon>Fungi</taxon>
        <taxon>Dikarya</taxon>
        <taxon>Ascomycota</taxon>
        <taxon>Saccharomycotina</taxon>
        <taxon>Pichiomycetes</taxon>
        <taxon>Pichiales</taxon>
        <taxon>Pichiaceae</taxon>
        <taxon>Ogataea</taxon>
    </lineage>
</organism>
<keyword evidence="4 11" id="KW-0831">Ubiquinone biosynthesis</keyword>
<evidence type="ECO:0000259" key="12">
    <source>
        <dbReference type="Pfam" id="PF01494"/>
    </source>
</evidence>
<evidence type="ECO:0000256" key="3">
    <source>
        <dbReference type="ARBA" id="ARBA00022630"/>
    </source>
</evidence>
<dbReference type="GO" id="GO:0031314">
    <property type="term" value="C:extrinsic component of mitochondrial inner membrane"/>
    <property type="evidence" value="ECO:0007669"/>
    <property type="project" value="UniProtKB-UniRule"/>
</dbReference>
<comment type="function">
    <text evidence="11">FAD-dependent monooxygenase required for two non-consecutive steps during ubiquinone biosynthesis. Required for the C5-ring hydroxylation during ubiquinone biosynthesis by catalyzing the hydroxylation of 4-hydroxy-3-(all-trans-polyprenyl)benzoic acid to 3,4-dihydroxy-5-(all-trans-polyprenyl)benzoic acid. Also acts downstream of coq4, for the C1-hydroxylation during ubiquinone biosynthesis by catalyzing the hydroxylation of 2-methoxy-6-(all-trans-polyprenyl)phenol to 2-methoxy-6-(all-trans-polyprenyl)benzene-1,4-diol. The electrons required for the hydroxylation reaction are funneled indirectly to coq6 from NADPH via a ferredoxin/ferredoxin reductase system.</text>
</comment>
<dbReference type="InterPro" id="IPR051205">
    <property type="entry name" value="UbiH/COQ6_monooxygenase"/>
</dbReference>
<sequence>MSLRFLSTVRAKAPQLADIVIIGGGPAGLTLAAAIKNSPTLSSLNCKLVEGGNLIGPLTKFKQEPPSNFTNRVVSLTPSTVSYLSEIGAWNHIQEERVESYDNIVAWDGVSGAKIDFDGPSLATMCENLNLQSALLSRIEELGQDLEILDNTKVESIQADEKIGWPVLQLSNGESIQTRLLVGCDGFNSPARKFAQIESRGWMYNRWGIVATMKFKDGEFRHPTGWQRFLPTGPVALLPLPDNWTTLVWSTTPENSDILMKLDEDKFLAMVNAAVKLPVEELEYLIKVAASKPEIVAEEVAWRLQLFNDKLSPEEAGGYPLELETIVTKSRGKFPLKLSHADTYVEERVALVGDAAHTTHPLAGQGLNMGQADVKSLVGVLETSLERGLDIGTKMALEPYFSERYPANHVLLGVVDKLHKIYSTDAAPLVFARSFGVNVLNNVPFVKDFMVARMGE</sequence>
<dbReference type="AlphaFoldDB" id="A0A9P8P242"/>
<evidence type="ECO:0000256" key="2">
    <source>
        <dbReference type="ARBA" id="ARBA00005349"/>
    </source>
</evidence>
<keyword evidence="3 11" id="KW-0285">Flavoprotein</keyword>
<comment type="cofactor">
    <cofactor evidence="1 11">
        <name>FAD</name>
        <dbReference type="ChEBI" id="CHEBI:57692"/>
    </cofactor>
</comment>
<keyword evidence="8 11" id="KW-0503">Monooxygenase</keyword>
<comment type="catalytic activity">
    <reaction evidence="11">
        <text>a 4-hydroxy-3-(all-trans-polyprenyl)benzoate + 2 reduced [2Fe-2S]-[ferredoxin] + O2 + 2 H(+) = a 3,4-dihydroxy-5-(all-trans-polyprenyl)benzoate + 2 oxidized [2Fe-2S]-[ferredoxin] + H2O</text>
        <dbReference type="Rhea" id="RHEA:81195"/>
        <dbReference type="Rhea" id="RHEA-COMP:9514"/>
        <dbReference type="Rhea" id="RHEA-COMP:10000"/>
        <dbReference type="Rhea" id="RHEA-COMP:10001"/>
        <dbReference type="Rhea" id="RHEA-COMP:10930"/>
        <dbReference type="ChEBI" id="CHEBI:15377"/>
        <dbReference type="ChEBI" id="CHEBI:15378"/>
        <dbReference type="ChEBI" id="CHEBI:15379"/>
        <dbReference type="ChEBI" id="CHEBI:33737"/>
        <dbReference type="ChEBI" id="CHEBI:33738"/>
        <dbReference type="ChEBI" id="CHEBI:64694"/>
        <dbReference type="ChEBI" id="CHEBI:78396"/>
        <dbReference type="EC" id="1.14.15.45"/>
    </reaction>
</comment>
<dbReference type="EMBL" id="JAEUBE010000366">
    <property type="protein sequence ID" value="KAH3663730.1"/>
    <property type="molecule type" value="Genomic_DNA"/>
</dbReference>
<dbReference type="EC" id="1.14.15.45" evidence="11"/>
<dbReference type="Proteomes" id="UP000769157">
    <property type="component" value="Unassembled WGS sequence"/>
</dbReference>
<dbReference type="EC" id="1.14.15.46" evidence="11"/>
<evidence type="ECO:0000256" key="8">
    <source>
        <dbReference type="ARBA" id="ARBA00023033"/>
    </source>
</evidence>
<dbReference type="Pfam" id="PF01494">
    <property type="entry name" value="FAD_binding_3"/>
    <property type="match status" value="2"/>
</dbReference>
<keyword evidence="10 11" id="KW-0472">Membrane</keyword>
<dbReference type="PROSITE" id="PS01304">
    <property type="entry name" value="UBIH"/>
    <property type="match status" value="1"/>
</dbReference>
<dbReference type="HAMAP" id="MF_03193">
    <property type="entry name" value="COQ6_monooxygenase"/>
    <property type="match status" value="1"/>
</dbReference>
<proteinExistence type="inferred from homology"/>
<accession>A0A9P8P242</accession>
<dbReference type="NCBIfam" id="TIGR01988">
    <property type="entry name" value="Ubi-OHases"/>
    <property type="match status" value="1"/>
</dbReference>
<evidence type="ECO:0000256" key="11">
    <source>
        <dbReference type="HAMAP-Rule" id="MF_03193"/>
    </source>
</evidence>
<keyword evidence="6 11" id="KW-0274">FAD</keyword>
<evidence type="ECO:0000256" key="10">
    <source>
        <dbReference type="ARBA" id="ARBA00023136"/>
    </source>
</evidence>
<comment type="pathway">
    <text evidence="11">Cofactor biosynthesis; ubiquinone biosynthesis.</text>
</comment>
<comment type="subcellular location">
    <subcellularLocation>
        <location evidence="11">Mitochondrion inner membrane</location>
        <topology evidence="11">Peripheral membrane protein</topology>
        <orientation evidence="11">Matrix side</orientation>
    </subcellularLocation>
</comment>
<evidence type="ECO:0000256" key="1">
    <source>
        <dbReference type="ARBA" id="ARBA00001974"/>
    </source>
</evidence>
<keyword evidence="9 11" id="KW-0496">Mitochondrion</keyword>
<feature type="domain" description="FAD-binding" evidence="12">
    <location>
        <begin position="72"/>
        <end position="213"/>
    </location>
</feature>
<evidence type="ECO:0000256" key="4">
    <source>
        <dbReference type="ARBA" id="ARBA00022688"/>
    </source>
</evidence>
<keyword evidence="5 11" id="KW-0999">Mitochondrion inner membrane</keyword>
<dbReference type="PANTHER" id="PTHR43876:SF7">
    <property type="entry name" value="UBIQUINONE BIOSYNTHESIS MONOOXYGENASE COQ6, MITOCHONDRIAL"/>
    <property type="match status" value="1"/>
</dbReference>
<dbReference type="GO" id="GO:0071949">
    <property type="term" value="F:FAD binding"/>
    <property type="evidence" value="ECO:0007669"/>
    <property type="project" value="InterPro"/>
</dbReference>
<name>A0A9P8P242_9ASCO</name>
<dbReference type="InterPro" id="IPR000689">
    <property type="entry name" value="UbQ_mOase_COQ6"/>
</dbReference>